<dbReference type="InterPro" id="IPR003362">
    <property type="entry name" value="Bact_transf"/>
</dbReference>
<keyword evidence="2" id="KW-0472">Membrane</keyword>
<dbReference type="STRING" id="1385510.GCA_000425205_03413"/>
<evidence type="ECO:0000256" key="2">
    <source>
        <dbReference type="SAM" id="Phobius"/>
    </source>
</evidence>
<dbReference type="PANTHER" id="PTHR30576:SF8">
    <property type="entry name" value="UNDECAPRENYL-PHOSPHATE GALACTOSE PHOSPHOTRANSFERASE"/>
    <property type="match status" value="1"/>
</dbReference>
<name>A0A0A5I288_9BACI</name>
<keyword evidence="2" id="KW-1133">Transmembrane helix</keyword>
<keyword evidence="2" id="KW-0812">Transmembrane</keyword>
<proteinExistence type="inferred from homology"/>
<protein>
    <submittedName>
        <fullName evidence="4">UDP-galactose phosphate transferase</fullName>
    </submittedName>
</protein>
<keyword evidence="5" id="KW-1185">Reference proteome</keyword>
<evidence type="ECO:0000313" key="4">
    <source>
        <dbReference type="EMBL" id="KGX89957.1"/>
    </source>
</evidence>
<feature type="transmembrane region" description="Helical" evidence="2">
    <location>
        <begin position="12"/>
        <end position="36"/>
    </location>
</feature>
<dbReference type="GO" id="GO:0016780">
    <property type="term" value="F:phosphotransferase activity, for other substituted phosphate groups"/>
    <property type="evidence" value="ECO:0007669"/>
    <property type="project" value="TreeGrafter"/>
</dbReference>
<dbReference type="AlphaFoldDB" id="A0A0A5I288"/>
<keyword evidence="4" id="KW-0808">Transferase</keyword>
<gene>
    <name evidence="4" type="ORF">N781_08715</name>
</gene>
<dbReference type="EMBL" id="AVPE01000018">
    <property type="protein sequence ID" value="KGX89957.1"/>
    <property type="molecule type" value="Genomic_DNA"/>
</dbReference>
<dbReference type="Proteomes" id="UP000030528">
    <property type="component" value="Unassembled WGS sequence"/>
</dbReference>
<feature type="domain" description="Bacterial sugar transferase" evidence="3">
    <location>
        <begin position="10"/>
        <end position="184"/>
    </location>
</feature>
<accession>A0A0A5I288</accession>
<sequence>MNFCYRKIVKRLLDLIVSGVSLVILSPLFVTIAVIIKYKIGSPVVFKQERPGLNEKVFTMYKFRTMTDKRGSDFELLPDSLRITRFGLFLRTTSLDELPGLINVLKGDMSMIGPRPLLVRYLPFYTETERARHKVRPGLSGLAQVSGRNNIEWEERLNLDVIYVNEMSFLTDAKIFFKTLFKAFVRADVSVVDQSDIKDLDAERSINNDT</sequence>
<dbReference type="PANTHER" id="PTHR30576">
    <property type="entry name" value="COLANIC BIOSYNTHESIS UDP-GLUCOSE LIPID CARRIER TRANSFERASE"/>
    <property type="match status" value="1"/>
</dbReference>
<dbReference type="RefSeq" id="WP_036770512.1">
    <property type="nucleotide sequence ID" value="NZ_AULI01000020.1"/>
</dbReference>
<dbReference type="Pfam" id="PF02397">
    <property type="entry name" value="Bac_transf"/>
    <property type="match status" value="1"/>
</dbReference>
<dbReference type="eggNOG" id="COG2148">
    <property type="taxonomic scope" value="Bacteria"/>
</dbReference>
<dbReference type="OrthoDB" id="9808602at2"/>
<comment type="similarity">
    <text evidence="1">Belongs to the bacterial sugar transferase family.</text>
</comment>
<evidence type="ECO:0000313" key="5">
    <source>
        <dbReference type="Proteomes" id="UP000030528"/>
    </source>
</evidence>
<reference evidence="4 5" key="1">
    <citation type="submission" date="2013-08" db="EMBL/GenBank/DDBJ databases">
        <authorList>
            <person name="Huang J."/>
            <person name="Wang G."/>
        </authorList>
    </citation>
    <scope>NUCLEOTIDE SEQUENCE [LARGE SCALE GENOMIC DNA]</scope>
    <source>
        <strain evidence="4 5">JSM 076056</strain>
    </source>
</reference>
<evidence type="ECO:0000256" key="1">
    <source>
        <dbReference type="ARBA" id="ARBA00006464"/>
    </source>
</evidence>
<organism evidence="4 5">
    <name type="scientific">Pontibacillus halophilus JSM 076056 = DSM 19796</name>
    <dbReference type="NCBI Taxonomy" id="1385510"/>
    <lineage>
        <taxon>Bacteria</taxon>
        <taxon>Bacillati</taxon>
        <taxon>Bacillota</taxon>
        <taxon>Bacilli</taxon>
        <taxon>Bacillales</taxon>
        <taxon>Bacillaceae</taxon>
        <taxon>Pontibacillus</taxon>
    </lineage>
</organism>
<evidence type="ECO:0000259" key="3">
    <source>
        <dbReference type="Pfam" id="PF02397"/>
    </source>
</evidence>
<comment type="caution">
    <text evidence="4">The sequence shown here is derived from an EMBL/GenBank/DDBJ whole genome shotgun (WGS) entry which is preliminary data.</text>
</comment>